<keyword evidence="2" id="KW-1185">Reference proteome</keyword>
<name>A0A5N6QR04_9ROSI</name>
<dbReference type="OrthoDB" id="1194654at2759"/>
<evidence type="ECO:0008006" key="3">
    <source>
        <dbReference type="Google" id="ProtNLM"/>
    </source>
</evidence>
<proteinExistence type="predicted"/>
<dbReference type="Proteomes" id="UP000327013">
    <property type="component" value="Chromosome 2"/>
</dbReference>
<gene>
    <name evidence="1" type="ORF">FH972_004925</name>
</gene>
<accession>A0A5N6QR04</accession>
<sequence length="203" mass="22932">MRGCESCDHRIRLSCEVEVFSPSKRYWRRVNGPMVWAPEVMSTIRVNDPMLLVHETVLPTYVNGVVHWLCIGALLLFDVSEEVFRQIKISDGMKGRVRGIAACKGSLLACDNIDGRCGVWVMKEYGVTESWMKHTVIRDSDSGIWGPVSLSSGGELLVSTKMGKLQLFCNRQLRETKKLGDLYLDKCIDHSLVLIEEEESQPL</sequence>
<evidence type="ECO:0000313" key="1">
    <source>
        <dbReference type="EMBL" id="KAE8008409.1"/>
    </source>
</evidence>
<evidence type="ECO:0000313" key="2">
    <source>
        <dbReference type="Proteomes" id="UP000327013"/>
    </source>
</evidence>
<dbReference type="EMBL" id="CM017322">
    <property type="protein sequence ID" value="KAE8008409.1"/>
    <property type="molecule type" value="Genomic_DNA"/>
</dbReference>
<protein>
    <recommendedName>
        <fullName evidence="3">F-box associated domain-containing protein</fullName>
    </recommendedName>
</protein>
<organism evidence="1 2">
    <name type="scientific">Carpinus fangiana</name>
    <dbReference type="NCBI Taxonomy" id="176857"/>
    <lineage>
        <taxon>Eukaryota</taxon>
        <taxon>Viridiplantae</taxon>
        <taxon>Streptophyta</taxon>
        <taxon>Embryophyta</taxon>
        <taxon>Tracheophyta</taxon>
        <taxon>Spermatophyta</taxon>
        <taxon>Magnoliopsida</taxon>
        <taxon>eudicotyledons</taxon>
        <taxon>Gunneridae</taxon>
        <taxon>Pentapetalae</taxon>
        <taxon>rosids</taxon>
        <taxon>fabids</taxon>
        <taxon>Fagales</taxon>
        <taxon>Betulaceae</taxon>
        <taxon>Carpinus</taxon>
    </lineage>
</organism>
<reference evidence="1 2" key="1">
    <citation type="submission" date="2019-06" db="EMBL/GenBank/DDBJ databases">
        <title>A chromosomal-level reference genome of Carpinus fangiana (Coryloideae, Betulaceae).</title>
        <authorList>
            <person name="Yang X."/>
            <person name="Wang Z."/>
            <person name="Zhang L."/>
            <person name="Hao G."/>
            <person name="Liu J."/>
            <person name="Yang Y."/>
        </authorList>
    </citation>
    <scope>NUCLEOTIDE SEQUENCE [LARGE SCALE GENOMIC DNA]</scope>
    <source>
        <strain evidence="1">Cfa_2016G</strain>
        <tissue evidence="1">Leaf</tissue>
    </source>
</reference>
<dbReference type="AlphaFoldDB" id="A0A5N6QR04"/>